<proteinExistence type="inferred from homology"/>
<comment type="similarity">
    <text evidence="1">Belongs to the thioesterase family.</text>
</comment>
<name>A0A4Y3PQD5_BREPA</name>
<evidence type="ECO:0000256" key="1">
    <source>
        <dbReference type="ARBA" id="ARBA00007169"/>
    </source>
</evidence>
<dbReference type="RefSeq" id="WP_122963804.1">
    <property type="nucleotide sequence ID" value="NZ_BJMH01000033.1"/>
</dbReference>
<keyword evidence="4" id="KW-1185">Reference proteome</keyword>
<dbReference type="PANTHER" id="PTHR11487:SF0">
    <property type="entry name" value="S-ACYL FATTY ACID SYNTHASE THIOESTERASE, MEDIUM CHAIN"/>
    <property type="match status" value="1"/>
</dbReference>
<evidence type="ECO:0000313" key="3">
    <source>
        <dbReference type="EMBL" id="GEB35115.1"/>
    </source>
</evidence>
<dbReference type="GeneID" id="87611887"/>
<dbReference type="STRING" id="54914.AV540_10135"/>
<dbReference type="InterPro" id="IPR029058">
    <property type="entry name" value="AB_hydrolase_fold"/>
</dbReference>
<dbReference type="EMBL" id="BJMH01000033">
    <property type="protein sequence ID" value="GEB35115.1"/>
    <property type="molecule type" value="Genomic_DNA"/>
</dbReference>
<dbReference type="PANTHER" id="PTHR11487">
    <property type="entry name" value="THIOESTERASE"/>
    <property type="match status" value="1"/>
</dbReference>
<gene>
    <name evidence="3" type="ORF">BPA01_46950</name>
</gene>
<dbReference type="Pfam" id="PF00975">
    <property type="entry name" value="Thioesterase"/>
    <property type="match status" value="1"/>
</dbReference>
<sequence>MDMVKPAERWLLAEPDQHDQIRLFCFPFAGGGASIYRGWAQELPAGVGVYPIQLPGRENRLMESAIREMDTLVAAISQAIQPYLDRPFLFFGHSLGTKIAFELARSVRRNWQLAPSRLIVSGARAPHIPEPNPLYHLPQELFVEELRRFAGTPEAILRSKELMELFMPLLRADFTLDDTYLFKEEPPLECPISAFCGTHDREASEAEMAAWAQHTAGDFTMSIIEGEHFFLTTNREELLRQLSPILAGHLKMAGNEAASERR</sequence>
<comment type="caution">
    <text evidence="3">The sequence shown here is derived from an EMBL/GenBank/DDBJ whole genome shotgun (WGS) entry which is preliminary data.</text>
</comment>
<dbReference type="InterPro" id="IPR001031">
    <property type="entry name" value="Thioesterase"/>
</dbReference>
<feature type="domain" description="Thioesterase" evidence="2">
    <location>
        <begin position="22"/>
        <end position="244"/>
    </location>
</feature>
<accession>A0A4Y3PQD5</accession>
<organism evidence="3 4">
    <name type="scientific">Brevibacillus parabrevis</name>
    <dbReference type="NCBI Taxonomy" id="54914"/>
    <lineage>
        <taxon>Bacteria</taxon>
        <taxon>Bacillati</taxon>
        <taxon>Bacillota</taxon>
        <taxon>Bacilli</taxon>
        <taxon>Bacillales</taxon>
        <taxon>Paenibacillaceae</taxon>
        <taxon>Brevibacillus</taxon>
    </lineage>
</organism>
<evidence type="ECO:0000313" key="4">
    <source>
        <dbReference type="Proteomes" id="UP000316882"/>
    </source>
</evidence>
<dbReference type="Gene3D" id="3.40.50.1820">
    <property type="entry name" value="alpha/beta hydrolase"/>
    <property type="match status" value="1"/>
</dbReference>
<reference evidence="3 4" key="1">
    <citation type="submission" date="2019-06" db="EMBL/GenBank/DDBJ databases">
        <title>Whole genome shotgun sequence of Brevibacillus parabrevis NBRC 12334.</title>
        <authorList>
            <person name="Hosoyama A."/>
            <person name="Uohara A."/>
            <person name="Ohji S."/>
            <person name="Ichikawa N."/>
        </authorList>
    </citation>
    <scope>NUCLEOTIDE SEQUENCE [LARGE SCALE GENOMIC DNA]</scope>
    <source>
        <strain evidence="3 4">NBRC 12334</strain>
    </source>
</reference>
<evidence type="ECO:0000259" key="2">
    <source>
        <dbReference type="Pfam" id="PF00975"/>
    </source>
</evidence>
<dbReference type="Proteomes" id="UP000316882">
    <property type="component" value="Unassembled WGS sequence"/>
</dbReference>
<protein>
    <submittedName>
        <fullName evidence="3">Thioesterase</fullName>
    </submittedName>
</protein>
<dbReference type="InterPro" id="IPR012223">
    <property type="entry name" value="TEII"/>
</dbReference>
<dbReference type="AlphaFoldDB" id="A0A4Y3PQD5"/>
<dbReference type="SMR" id="A0A4Y3PQD5"/>
<dbReference type="GO" id="GO:0008610">
    <property type="term" value="P:lipid biosynthetic process"/>
    <property type="evidence" value="ECO:0007669"/>
    <property type="project" value="TreeGrafter"/>
</dbReference>
<dbReference type="SUPFAM" id="SSF53474">
    <property type="entry name" value="alpha/beta-Hydrolases"/>
    <property type="match status" value="1"/>
</dbReference>